<organism evidence="2 3">
    <name type="scientific">Haliangium ochraceum (strain DSM 14365 / JCM 11303 / SMP-2)</name>
    <dbReference type="NCBI Taxonomy" id="502025"/>
    <lineage>
        <taxon>Bacteria</taxon>
        <taxon>Pseudomonadati</taxon>
        <taxon>Myxococcota</taxon>
        <taxon>Polyangia</taxon>
        <taxon>Haliangiales</taxon>
        <taxon>Kofleriaceae</taxon>
        <taxon>Haliangium</taxon>
    </lineage>
</organism>
<dbReference type="PANTHER" id="PTHR14859">
    <property type="entry name" value="CALCOFLUOR WHITE HYPERSENSITIVE PROTEIN PRECURSOR"/>
    <property type="match status" value="1"/>
</dbReference>
<evidence type="ECO:0000313" key="3">
    <source>
        <dbReference type="Proteomes" id="UP000001880"/>
    </source>
</evidence>
<keyword evidence="2" id="KW-0540">Nuclease</keyword>
<proteinExistence type="predicted"/>
<dbReference type="GO" id="GO:0004527">
    <property type="term" value="F:exonuclease activity"/>
    <property type="evidence" value="ECO:0007669"/>
    <property type="project" value="UniProtKB-KW"/>
</dbReference>
<keyword evidence="2" id="KW-0269">Exonuclease</keyword>
<dbReference type="Proteomes" id="UP000001880">
    <property type="component" value="Chromosome"/>
</dbReference>
<dbReference type="eggNOG" id="COG3568">
    <property type="taxonomic scope" value="Bacteria"/>
</dbReference>
<dbReference type="HOGENOM" id="CLU_1010649_0_0_7"/>
<keyword evidence="2" id="KW-0378">Hydrolase</keyword>
<dbReference type="Gene3D" id="3.60.10.10">
    <property type="entry name" value="Endonuclease/exonuclease/phosphatase"/>
    <property type="match status" value="1"/>
</dbReference>
<feature type="domain" description="Endonuclease/exonuclease/phosphatase" evidence="1">
    <location>
        <begin position="4"/>
        <end position="267"/>
    </location>
</feature>
<protein>
    <submittedName>
        <fullName evidence="2">Endonuclease/exonuclease/phosphatase</fullName>
    </submittedName>
</protein>
<dbReference type="RefSeq" id="WP_012828605.1">
    <property type="nucleotide sequence ID" value="NC_013440.1"/>
</dbReference>
<name>D0LW74_HALO1</name>
<keyword evidence="2" id="KW-0255">Endonuclease</keyword>
<reference evidence="2 3" key="1">
    <citation type="journal article" date="2010" name="Stand. Genomic Sci.">
        <title>Complete genome sequence of Haliangium ochraceum type strain (SMP-2).</title>
        <authorList>
            <consortium name="US DOE Joint Genome Institute (JGI-PGF)"/>
            <person name="Ivanova N."/>
            <person name="Daum C."/>
            <person name="Lang E."/>
            <person name="Abt B."/>
            <person name="Kopitz M."/>
            <person name="Saunders E."/>
            <person name="Lapidus A."/>
            <person name="Lucas S."/>
            <person name="Glavina Del Rio T."/>
            <person name="Nolan M."/>
            <person name="Tice H."/>
            <person name="Copeland A."/>
            <person name="Cheng J.F."/>
            <person name="Chen F."/>
            <person name="Bruce D."/>
            <person name="Goodwin L."/>
            <person name="Pitluck S."/>
            <person name="Mavromatis K."/>
            <person name="Pati A."/>
            <person name="Mikhailova N."/>
            <person name="Chen A."/>
            <person name="Palaniappan K."/>
            <person name="Land M."/>
            <person name="Hauser L."/>
            <person name="Chang Y.J."/>
            <person name="Jeffries C.D."/>
            <person name="Detter J.C."/>
            <person name="Brettin T."/>
            <person name="Rohde M."/>
            <person name="Goker M."/>
            <person name="Bristow J."/>
            <person name="Markowitz V."/>
            <person name="Eisen J.A."/>
            <person name="Hugenholtz P."/>
            <person name="Kyrpides N.C."/>
            <person name="Klenk H.P."/>
        </authorList>
    </citation>
    <scope>NUCLEOTIDE SEQUENCE [LARGE SCALE GENOMIC DNA]</scope>
    <source>
        <strain evidence="3">DSM 14365 / CIP 107738 / JCM 11303 / AJ 13395 / SMP-2</strain>
    </source>
</reference>
<dbReference type="GO" id="GO:0016020">
    <property type="term" value="C:membrane"/>
    <property type="evidence" value="ECO:0007669"/>
    <property type="project" value="GOC"/>
</dbReference>
<evidence type="ECO:0000313" key="2">
    <source>
        <dbReference type="EMBL" id="ACY16006.1"/>
    </source>
</evidence>
<dbReference type="InterPro" id="IPR051916">
    <property type="entry name" value="GPI-anchor_lipid_remodeler"/>
</dbReference>
<evidence type="ECO:0000259" key="1">
    <source>
        <dbReference type="Pfam" id="PF03372"/>
    </source>
</evidence>
<dbReference type="EMBL" id="CP001804">
    <property type="protein sequence ID" value="ACY16006.1"/>
    <property type="molecule type" value="Genomic_DNA"/>
</dbReference>
<accession>D0LW74</accession>
<dbReference type="PANTHER" id="PTHR14859:SF1">
    <property type="entry name" value="PGAP2-INTERACTING PROTEIN"/>
    <property type="match status" value="1"/>
</dbReference>
<dbReference type="InterPro" id="IPR005135">
    <property type="entry name" value="Endo/exonuclease/phosphatase"/>
</dbReference>
<dbReference type="STRING" id="502025.Hoch_3504"/>
<dbReference type="SUPFAM" id="SSF56219">
    <property type="entry name" value="DNase I-like"/>
    <property type="match status" value="1"/>
</dbReference>
<dbReference type="AlphaFoldDB" id="D0LW74"/>
<dbReference type="GO" id="GO:0004519">
    <property type="term" value="F:endonuclease activity"/>
    <property type="evidence" value="ECO:0007669"/>
    <property type="project" value="UniProtKB-KW"/>
</dbReference>
<dbReference type="InterPro" id="IPR036691">
    <property type="entry name" value="Endo/exonu/phosph_ase_sf"/>
</dbReference>
<dbReference type="KEGG" id="hoh:Hoch_3504"/>
<dbReference type="Pfam" id="PF03372">
    <property type="entry name" value="Exo_endo_phos"/>
    <property type="match status" value="1"/>
</dbReference>
<keyword evidence="3" id="KW-1185">Reference proteome</keyword>
<sequence length="285" mass="30908">MRVVTLNLWGTTPPLATRLALAAEQLRALAVDVVALQEVRHAGDGRTTAAHLAEALGFQHHYAAAVRWTAEDWPEDVPGAGAGEEGLAILSRHGLAECRALALPEARPTEARILLSAAIDAPAGRCWVHTTHLHYALDDGLARERQVLAIDHALRACAAEEPAAVHILCGDFNAEPDSDEMRFLRGLCTLAGRRSYFQDAFAHRHPGEDGVTWCTERGAARARRSMDRDRRLDYIYVSKRQRDGRGTVREARVVLGGRSGEVAASDHYGVLADVQIAPAPALGQS</sequence>
<dbReference type="GO" id="GO:0006506">
    <property type="term" value="P:GPI anchor biosynthetic process"/>
    <property type="evidence" value="ECO:0007669"/>
    <property type="project" value="TreeGrafter"/>
</dbReference>
<gene>
    <name evidence="2" type="ordered locus">Hoch_3504</name>
</gene>